<keyword evidence="6" id="KW-0539">Nucleus</keyword>
<dbReference type="EMBL" id="CAIF01000013">
    <property type="protein sequence ID" value="CCH41191.1"/>
    <property type="molecule type" value="Genomic_DNA"/>
</dbReference>
<evidence type="ECO:0000256" key="2">
    <source>
        <dbReference type="ARBA" id="ARBA00022833"/>
    </source>
</evidence>
<keyword evidence="4" id="KW-0238">DNA-binding</keyword>
<comment type="caution">
    <text evidence="9">The sequence shown here is derived from an EMBL/GenBank/DDBJ whole genome shotgun (WGS) entry which is preliminary data.</text>
</comment>
<feature type="domain" description="Zn(2)-C6 fungal-type" evidence="8">
    <location>
        <begin position="11"/>
        <end position="43"/>
    </location>
</feature>
<dbReference type="GO" id="GO:0008270">
    <property type="term" value="F:zinc ion binding"/>
    <property type="evidence" value="ECO:0007669"/>
    <property type="project" value="InterPro"/>
</dbReference>
<dbReference type="GO" id="GO:0001228">
    <property type="term" value="F:DNA-binding transcription activator activity, RNA polymerase II-specific"/>
    <property type="evidence" value="ECO:0007669"/>
    <property type="project" value="TreeGrafter"/>
</dbReference>
<gene>
    <name evidence="9" type="ORF">BN7_728</name>
</gene>
<evidence type="ECO:0000256" key="5">
    <source>
        <dbReference type="ARBA" id="ARBA00023163"/>
    </source>
</evidence>
<evidence type="ECO:0000256" key="1">
    <source>
        <dbReference type="ARBA" id="ARBA00022723"/>
    </source>
</evidence>
<dbReference type="PROSITE" id="PS50048">
    <property type="entry name" value="ZN2_CY6_FUNGAL_2"/>
    <property type="match status" value="1"/>
</dbReference>
<dbReference type="GO" id="GO:0005634">
    <property type="term" value="C:nucleus"/>
    <property type="evidence" value="ECO:0007669"/>
    <property type="project" value="TreeGrafter"/>
</dbReference>
<dbReference type="eggNOG" id="ENOG502QQEE">
    <property type="taxonomic scope" value="Eukaryota"/>
</dbReference>
<dbReference type="HOGENOM" id="CLU_012851_0_0_1"/>
<sequence length="971" mass="112471">MSTEIQLKMATCIACRMRRKKCDRKMPICSSCEELNIPKELCVCPDTKLGLKSKNSKVTRDTLIKYNNNLREEQKYLESIIKGEPIAPDARMKLSQILNNDSKHKKHERNLFLTQKTENGYFGSSSWRATLGTTPPGVQFIAEINKVLRQAKIDHELKKNGTLDEQSPFPHLNSFRAKVTEAALGLSNHNLHELTIQLLRELETHLPPFDQTLDLIKRYFFINQMRKVCFIVLDETEFYKYFNKTISKSSINGNVQFNVELPGEEDKIPFIFLFTTMMTMMVFQLNQTYTHANTFNHMLIHELADILYHLSLLMIKSIQDSPTVIVQYEQFDFKLSIQIIQGLIHYNVFDRYLPHGRLVELEDDTMGHSLAAKRILTLMKGMNLNTNIDKTFKHFSKSYRESLQSLWIFMGYLDCTESFESGTKPKLFPHELLNKMDPTREKYRKSIYVFNNTLELLSRNEFEDPMKVVELIKTKLVPDIKQVLDLYFLPIGETMEFLESFDMDDLTNRQKFFELTETYSLQITLLSFLQTLYNICYKRLEEGHRFSALHKQYGLLTLKYGLLVFYSVPAFLKCLQRVSTHKNSIVFGILPAFFGTFPHIRLAFRRSMYFVGARVFDNFPVDKRTLFESIYQKHEKSDEELMREILARQNFQHFYTFKDLEDFKIDDDQSQVLNKFTSLNNYTYLILSMGKAFVELQNCLKTQYVNLSFVRLSPTFFKTMKICSVFLNNAFSNSEPQLQVLNPNPTPSFQSVPPLPFNHGGLHHDPFYPNNQQHQQIFAQPPPPPPPLQQFQLPIPQLGNLQHQQQQQQPLQHTPLPPPPQVPTPNFNQGFEQPLHPQVHQQIPNLQVPPPPPMILQLQPNQSQFNHPYLPIPSEAAQPPPPPPHIPSSNSFNMPPPPTPGSIGQYWRSDSEQNSFSTAPTTTPATSQSTTTITNGIPEIMDFESFFNTPGLYHSGNLDEFLSFIPRPPTY</sequence>
<dbReference type="InterPro" id="IPR001138">
    <property type="entry name" value="Zn2Cys6_DnaBD"/>
</dbReference>
<keyword evidence="10" id="KW-1185">Reference proteome</keyword>
<keyword evidence="2" id="KW-0862">Zinc</keyword>
<keyword evidence="5" id="KW-0804">Transcription</keyword>
<dbReference type="GO" id="GO:0000978">
    <property type="term" value="F:RNA polymerase II cis-regulatory region sequence-specific DNA binding"/>
    <property type="evidence" value="ECO:0007669"/>
    <property type="project" value="TreeGrafter"/>
</dbReference>
<reference evidence="9 10" key="1">
    <citation type="journal article" date="2012" name="Eukaryot. Cell">
        <title>Draft genome sequence of Wickerhamomyces ciferrii NRRL Y-1031 F-60-10.</title>
        <authorList>
            <person name="Schneider J."/>
            <person name="Andrea H."/>
            <person name="Blom J."/>
            <person name="Jaenicke S."/>
            <person name="Ruckert C."/>
            <person name="Schorsch C."/>
            <person name="Szczepanowski R."/>
            <person name="Farwick M."/>
            <person name="Goesmann A."/>
            <person name="Puhler A."/>
            <person name="Schaffer S."/>
            <person name="Tauch A."/>
            <person name="Kohler T."/>
            <person name="Brinkrolf K."/>
        </authorList>
    </citation>
    <scope>NUCLEOTIDE SEQUENCE [LARGE SCALE GENOMIC DNA]</scope>
    <source>
        <strain evidence="10">ATCC 14091 / BCRC 22168 / CBS 111 / JCM 3599 / NBRC 0793 / NRRL Y-1031 F-60-10</strain>
    </source>
</reference>
<dbReference type="InterPro" id="IPR051430">
    <property type="entry name" value="Fungal_TF_Env_Response"/>
</dbReference>
<evidence type="ECO:0000256" key="4">
    <source>
        <dbReference type="ARBA" id="ARBA00023125"/>
    </source>
</evidence>
<dbReference type="Pfam" id="PF00172">
    <property type="entry name" value="Zn_clus"/>
    <property type="match status" value="1"/>
</dbReference>
<proteinExistence type="predicted"/>
<evidence type="ECO:0000256" key="6">
    <source>
        <dbReference type="ARBA" id="ARBA00023242"/>
    </source>
</evidence>
<dbReference type="SUPFAM" id="SSF57701">
    <property type="entry name" value="Zn2/Cys6 DNA-binding domain"/>
    <property type="match status" value="1"/>
</dbReference>
<feature type="compositionally biased region" description="Low complexity" evidence="7">
    <location>
        <begin position="917"/>
        <end position="931"/>
    </location>
</feature>
<dbReference type="Proteomes" id="UP000009328">
    <property type="component" value="Unassembled WGS sequence"/>
</dbReference>
<dbReference type="InterPro" id="IPR036864">
    <property type="entry name" value="Zn2-C6_fun-type_DNA-bd_sf"/>
</dbReference>
<protein>
    <recommendedName>
        <fullName evidence="8">Zn(2)-C6 fungal-type domain-containing protein</fullName>
    </recommendedName>
</protein>
<keyword evidence="3" id="KW-0805">Transcription regulation</keyword>
<name>K0KE46_WICCF</name>
<dbReference type="SMART" id="SM00066">
    <property type="entry name" value="GAL4"/>
    <property type="match status" value="1"/>
</dbReference>
<evidence type="ECO:0000256" key="7">
    <source>
        <dbReference type="SAM" id="MobiDB-lite"/>
    </source>
</evidence>
<evidence type="ECO:0000313" key="9">
    <source>
        <dbReference type="EMBL" id="CCH41191.1"/>
    </source>
</evidence>
<dbReference type="PANTHER" id="PTHR31944">
    <property type="entry name" value="HEME-RESPONSIVE ZINC FINGER TRANSCRIPTION FACTOR HAP1"/>
    <property type="match status" value="1"/>
</dbReference>
<dbReference type="PANTHER" id="PTHR31944:SF131">
    <property type="entry name" value="HEME-RESPONSIVE ZINC FINGER TRANSCRIPTION FACTOR HAP1"/>
    <property type="match status" value="1"/>
</dbReference>
<dbReference type="STRING" id="1206466.K0KE46"/>
<feature type="compositionally biased region" description="Low complexity" evidence="7">
    <location>
        <begin position="769"/>
        <end position="779"/>
    </location>
</feature>
<feature type="compositionally biased region" description="Low complexity" evidence="7">
    <location>
        <begin position="789"/>
        <end position="814"/>
    </location>
</feature>
<feature type="region of interest" description="Disordered" evidence="7">
    <location>
        <begin position="864"/>
        <end position="931"/>
    </location>
</feature>
<feature type="region of interest" description="Disordered" evidence="7">
    <location>
        <begin position="738"/>
        <end position="833"/>
    </location>
</feature>
<keyword evidence="1" id="KW-0479">Metal-binding</keyword>
<accession>K0KE46</accession>
<evidence type="ECO:0000259" key="8">
    <source>
        <dbReference type="PROSITE" id="PS50048"/>
    </source>
</evidence>
<dbReference type="CDD" id="cd00067">
    <property type="entry name" value="GAL4"/>
    <property type="match status" value="1"/>
</dbReference>
<feature type="compositionally biased region" description="Polar residues" evidence="7">
    <location>
        <begin position="738"/>
        <end position="751"/>
    </location>
</feature>
<dbReference type="AlphaFoldDB" id="K0KE46"/>
<evidence type="ECO:0000313" key="10">
    <source>
        <dbReference type="Proteomes" id="UP000009328"/>
    </source>
</evidence>
<organism evidence="9 10">
    <name type="scientific">Wickerhamomyces ciferrii (strain ATCC 14091 / BCRC 22168 / CBS 111 / JCM 3599 / NBRC 0793 / NRRL Y-1031 F-60-10)</name>
    <name type="common">Yeast</name>
    <name type="synonym">Pichia ciferrii</name>
    <dbReference type="NCBI Taxonomy" id="1206466"/>
    <lineage>
        <taxon>Eukaryota</taxon>
        <taxon>Fungi</taxon>
        <taxon>Dikarya</taxon>
        <taxon>Ascomycota</taxon>
        <taxon>Saccharomycotina</taxon>
        <taxon>Saccharomycetes</taxon>
        <taxon>Phaffomycetales</taxon>
        <taxon>Wickerhamomycetaceae</taxon>
        <taxon>Wickerhamomyces</taxon>
    </lineage>
</organism>
<dbReference type="InParanoid" id="K0KE46"/>
<evidence type="ECO:0000256" key="3">
    <source>
        <dbReference type="ARBA" id="ARBA00023015"/>
    </source>
</evidence>
<dbReference type="Gene3D" id="4.10.240.10">
    <property type="entry name" value="Zn(2)-C6 fungal-type DNA-binding domain"/>
    <property type="match status" value="1"/>
</dbReference>